<name>A0A815FNH1_9BILA</name>
<dbReference type="EMBL" id="CAJNOO010003280">
    <property type="protein sequence ID" value="CAF1328695.1"/>
    <property type="molecule type" value="Genomic_DNA"/>
</dbReference>
<evidence type="ECO:0000313" key="2">
    <source>
        <dbReference type="EMBL" id="CAF1328695.1"/>
    </source>
</evidence>
<protein>
    <recommendedName>
        <fullName evidence="4">F-box domain-containing protein</fullName>
    </recommendedName>
</protein>
<gene>
    <name evidence="2" type="ORF">RFH988_LOCUS31141</name>
</gene>
<evidence type="ECO:0008006" key="4">
    <source>
        <dbReference type="Google" id="ProtNLM"/>
    </source>
</evidence>
<sequence>MEQIKRQRNNFVNDYDDNKRKKIGSESYQYLPRESITYFEYLSNELIYEVFEFLDYLHVYEAFFNLNIRFRNLLTNSSLPIKINISSMSKLAYEKYYRDIIMTNVYRINLFRSSNLFIYGLTSSSIQILSKFLQLERLILNNIESEYLEKLLYSLKFLPILSSLTITSLDNIKNKKVIYHQIFHLPALKYCKVSLKGYSNDDDPLPSITNDYSPIEHLIINDTMYLDELNCLASYVLQLRRFSIQLRPEYWKQRTKIHPPTLKHKREIICYRARKASETSERWANISAHIDEQIMDLSRDVDRLTTIDEQFVYIYVNIDGNRQLYFEIKRLHDRLDDYHRTENLMHAKIDEQDINLNQLRKELKQHLNMTNASKKIGKFENDIIVYTNEKLLFQQTIQKLEKQLTILQTQNQSLELNSQSYHEKSNEYESLLISLKEANENSLHLLEQTETELYK</sequence>
<evidence type="ECO:0000256" key="1">
    <source>
        <dbReference type="SAM" id="Coils"/>
    </source>
</evidence>
<proteinExistence type="predicted"/>
<dbReference type="OrthoDB" id="9987843at2759"/>
<reference evidence="2" key="1">
    <citation type="submission" date="2021-02" db="EMBL/GenBank/DDBJ databases">
        <authorList>
            <person name="Nowell W R."/>
        </authorList>
    </citation>
    <scope>NUCLEOTIDE SEQUENCE</scope>
</reference>
<dbReference type="Proteomes" id="UP000663882">
    <property type="component" value="Unassembled WGS sequence"/>
</dbReference>
<dbReference type="AlphaFoldDB" id="A0A815FNH1"/>
<keyword evidence="1" id="KW-0175">Coiled coil</keyword>
<accession>A0A815FNH1</accession>
<feature type="coiled-coil region" evidence="1">
    <location>
        <begin position="397"/>
        <end position="441"/>
    </location>
</feature>
<evidence type="ECO:0000313" key="3">
    <source>
        <dbReference type="Proteomes" id="UP000663882"/>
    </source>
</evidence>
<comment type="caution">
    <text evidence="2">The sequence shown here is derived from an EMBL/GenBank/DDBJ whole genome shotgun (WGS) entry which is preliminary data.</text>
</comment>
<organism evidence="2 3">
    <name type="scientific">Rotaria sordida</name>
    <dbReference type="NCBI Taxonomy" id="392033"/>
    <lineage>
        <taxon>Eukaryota</taxon>
        <taxon>Metazoa</taxon>
        <taxon>Spiralia</taxon>
        <taxon>Gnathifera</taxon>
        <taxon>Rotifera</taxon>
        <taxon>Eurotatoria</taxon>
        <taxon>Bdelloidea</taxon>
        <taxon>Philodinida</taxon>
        <taxon>Philodinidae</taxon>
        <taxon>Rotaria</taxon>
    </lineage>
</organism>